<reference evidence="5" key="2">
    <citation type="submission" date="2020-09" db="EMBL/GenBank/DDBJ databases">
        <authorList>
            <person name="Sun Q."/>
            <person name="Zhou Y."/>
        </authorList>
    </citation>
    <scope>NUCLEOTIDE SEQUENCE</scope>
    <source>
        <strain evidence="5">CGMCC 1.6293</strain>
    </source>
</reference>
<dbReference type="PROSITE" id="PS01124">
    <property type="entry name" value="HTH_ARAC_FAMILY_2"/>
    <property type="match status" value="1"/>
</dbReference>
<dbReference type="GO" id="GO:0043565">
    <property type="term" value="F:sequence-specific DNA binding"/>
    <property type="evidence" value="ECO:0007669"/>
    <property type="project" value="InterPro"/>
</dbReference>
<keyword evidence="2" id="KW-0238">DNA-binding</keyword>
<dbReference type="Pfam" id="PF12833">
    <property type="entry name" value="HTH_18"/>
    <property type="match status" value="1"/>
</dbReference>
<keyword evidence="6" id="KW-1185">Reference proteome</keyword>
<dbReference type="SMART" id="SM00342">
    <property type="entry name" value="HTH_ARAC"/>
    <property type="match status" value="1"/>
</dbReference>
<evidence type="ECO:0000313" key="5">
    <source>
        <dbReference type="EMBL" id="GGM15796.1"/>
    </source>
</evidence>
<dbReference type="GO" id="GO:0003700">
    <property type="term" value="F:DNA-binding transcription factor activity"/>
    <property type="evidence" value="ECO:0007669"/>
    <property type="project" value="InterPro"/>
</dbReference>
<dbReference type="Proteomes" id="UP000649829">
    <property type="component" value="Unassembled WGS sequence"/>
</dbReference>
<sequence>MFNIRAKHIEQDLAAVHAAYGDVVEGLTFDFADQDTGGILATGGCLGPLGIMLTSYEITAGYATLPGDDFLKFEQARNGSIVQVQGASELISRNGTTVLTGPGLNRMAFQPDGRAVRSMSANLSVTVLQELLDKSEEPIVLGKVTQSGNGSRPASEAQLSGLVQHLLEHFQEYAASPRRGELAEALLMECYSAYLRDTGYIRGVEVAGLRPDTRGVRGNARIVARAEAFMRSHYQLPLTMADVAANAGVSLRKLQSVFRERRNSTPSMFLNETRLAQARQRLLHPESSDSVTSAALESGIFHLGRFSRAYLAKYGEFPSETLARSKR</sequence>
<dbReference type="PANTHER" id="PTHR46796:SF12">
    <property type="entry name" value="HTH-TYPE DNA-BINDING TRANSCRIPTIONAL ACTIVATOR EUTR"/>
    <property type="match status" value="1"/>
</dbReference>
<dbReference type="Gene3D" id="1.10.10.60">
    <property type="entry name" value="Homeodomain-like"/>
    <property type="match status" value="1"/>
</dbReference>
<dbReference type="AlphaFoldDB" id="A0A917WMU0"/>
<dbReference type="EMBL" id="BMLF01000007">
    <property type="protein sequence ID" value="GGM15796.1"/>
    <property type="molecule type" value="Genomic_DNA"/>
</dbReference>
<evidence type="ECO:0000256" key="1">
    <source>
        <dbReference type="ARBA" id="ARBA00023015"/>
    </source>
</evidence>
<evidence type="ECO:0000259" key="4">
    <source>
        <dbReference type="PROSITE" id="PS01124"/>
    </source>
</evidence>
<dbReference type="InterPro" id="IPR018060">
    <property type="entry name" value="HTH_AraC"/>
</dbReference>
<feature type="domain" description="HTH araC/xylS-type" evidence="4">
    <location>
        <begin position="224"/>
        <end position="324"/>
    </location>
</feature>
<evidence type="ECO:0000256" key="3">
    <source>
        <dbReference type="ARBA" id="ARBA00023163"/>
    </source>
</evidence>
<keyword evidence="1" id="KW-0805">Transcription regulation</keyword>
<organism evidence="5 6">
    <name type="scientific">Pseudooceanicola nanhaiensis</name>
    <dbReference type="NCBI Taxonomy" id="375761"/>
    <lineage>
        <taxon>Bacteria</taxon>
        <taxon>Pseudomonadati</taxon>
        <taxon>Pseudomonadota</taxon>
        <taxon>Alphaproteobacteria</taxon>
        <taxon>Rhodobacterales</taxon>
        <taxon>Paracoccaceae</taxon>
        <taxon>Pseudooceanicola</taxon>
    </lineage>
</organism>
<proteinExistence type="predicted"/>
<protein>
    <recommendedName>
        <fullName evidence="4">HTH araC/xylS-type domain-containing protein</fullName>
    </recommendedName>
</protein>
<reference evidence="5" key="1">
    <citation type="journal article" date="2014" name="Int. J. Syst. Evol. Microbiol.">
        <title>Complete genome sequence of Corynebacterium casei LMG S-19264T (=DSM 44701T), isolated from a smear-ripened cheese.</title>
        <authorList>
            <consortium name="US DOE Joint Genome Institute (JGI-PGF)"/>
            <person name="Walter F."/>
            <person name="Albersmeier A."/>
            <person name="Kalinowski J."/>
            <person name="Ruckert C."/>
        </authorList>
    </citation>
    <scope>NUCLEOTIDE SEQUENCE</scope>
    <source>
        <strain evidence="5">CGMCC 1.6293</strain>
    </source>
</reference>
<gene>
    <name evidence="5" type="ORF">GCM10011534_42250</name>
</gene>
<dbReference type="PANTHER" id="PTHR46796">
    <property type="entry name" value="HTH-TYPE TRANSCRIPTIONAL ACTIVATOR RHAS-RELATED"/>
    <property type="match status" value="1"/>
</dbReference>
<evidence type="ECO:0000256" key="2">
    <source>
        <dbReference type="ARBA" id="ARBA00023125"/>
    </source>
</evidence>
<evidence type="ECO:0000313" key="6">
    <source>
        <dbReference type="Proteomes" id="UP000649829"/>
    </source>
</evidence>
<dbReference type="SUPFAM" id="SSF46689">
    <property type="entry name" value="Homeodomain-like"/>
    <property type="match status" value="1"/>
</dbReference>
<dbReference type="InterPro" id="IPR009057">
    <property type="entry name" value="Homeodomain-like_sf"/>
</dbReference>
<dbReference type="InterPro" id="IPR050204">
    <property type="entry name" value="AraC_XylS_family_regulators"/>
</dbReference>
<comment type="caution">
    <text evidence="5">The sequence shown here is derived from an EMBL/GenBank/DDBJ whole genome shotgun (WGS) entry which is preliminary data.</text>
</comment>
<accession>A0A917WMU0</accession>
<name>A0A917WMU0_9RHOB</name>
<dbReference type="RefSeq" id="WP_028286673.1">
    <property type="nucleotide sequence ID" value="NZ_BMLF01000007.1"/>
</dbReference>
<keyword evidence="3" id="KW-0804">Transcription</keyword>